<sequence length="57" mass="6026">MWAVVKMAKKHGSSSAVRSNASVERGMRLGIAPVAVKAGSRYSINRASCCAYCCFAS</sequence>
<dbReference type="Proteomes" id="UP000011115">
    <property type="component" value="Unassembled WGS sequence"/>
</dbReference>
<dbReference type="PaxDb" id="4113-PGSC0003DMT400090047"/>
<proteinExistence type="predicted"/>
<dbReference type="Gramene" id="PGSC0003DMT400090047">
    <property type="protein sequence ID" value="PGSC0003DMT400090047"/>
    <property type="gene ID" value="PGSC0003DMG400039618"/>
</dbReference>
<evidence type="ECO:0000313" key="2">
    <source>
        <dbReference type="Proteomes" id="UP000011115"/>
    </source>
</evidence>
<keyword evidence="2" id="KW-1185">Reference proteome</keyword>
<reference evidence="1" key="2">
    <citation type="submission" date="2015-06" db="UniProtKB">
        <authorList>
            <consortium name="EnsemblPlants"/>
        </authorList>
    </citation>
    <scope>IDENTIFICATION</scope>
    <source>
        <strain evidence="1">DM1-3 516 R44</strain>
    </source>
</reference>
<evidence type="ECO:0000313" key="1">
    <source>
        <dbReference type="EnsemblPlants" id="PGSC0003DMT400090047"/>
    </source>
</evidence>
<accession>M1DJI2</accession>
<name>M1DJI2_SOLTU</name>
<reference evidence="2" key="1">
    <citation type="journal article" date="2011" name="Nature">
        <title>Genome sequence and analysis of the tuber crop potato.</title>
        <authorList>
            <consortium name="The Potato Genome Sequencing Consortium"/>
        </authorList>
    </citation>
    <scope>NUCLEOTIDE SEQUENCE [LARGE SCALE GENOMIC DNA]</scope>
    <source>
        <strain evidence="2">cv. DM1-3 516 R44</strain>
    </source>
</reference>
<organism evidence="1 2">
    <name type="scientific">Solanum tuberosum</name>
    <name type="common">Potato</name>
    <dbReference type="NCBI Taxonomy" id="4113"/>
    <lineage>
        <taxon>Eukaryota</taxon>
        <taxon>Viridiplantae</taxon>
        <taxon>Streptophyta</taxon>
        <taxon>Embryophyta</taxon>
        <taxon>Tracheophyta</taxon>
        <taxon>Spermatophyta</taxon>
        <taxon>Magnoliopsida</taxon>
        <taxon>eudicotyledons</taxon>
        <taxon>Gunneridae</taxon>
        <taxon>Pentapetalae</taxon>
        <taxon>asterids</taxon>
        <taxon>lamiids</taxon>
        <taxon>Solanales</taxon>
        <taxon>Solanaceae</taxon>
        <taxon>Solanoideae</taxon>
        <taxon>Solaneae</taxon>
        <taxon>Solanum</taxon>
    </lineage>
</organism>
<dbReference type="InParanoid" id="M1DJI2"/>
<dbReference type="EnsemblPlants" id="PGSC0003DMT400090047">
    <property type="protein sequence ID" value="PGSC0003DMT400090047"/>
    <property type="gene ID" value="PGSC0003DMG400039618"/>
</dbReference>
<dbReference type="AlphaFoldDB" id="M1DJI2"/>
<dbReference type="HOGENOM" id="CLU_3000202_0_0_1"/>
<protein>
    <submittedName>
        <fullName evidence="1">Uncharacterized protein</fullName>
    </submittedName>
</protein>